<gene>
    <name evidence="1" type="ORF">J4P90_01555</name>
</gene>
<dbReference type="Pfam" id="PF14271">
    <property type="entry name" value="DUF4359"/>
    <property type="match status" value="1"/>
</dbReference>
<accession>A0ABS3NSV7</accession>
<comment type="caution">
    <text evidence="1">The sequence shown here is derived from an EMBL/GenBank/DDBJ whole genome shotgun (WGS) entry which is preliminary data.</text>
</comment>
<evidence type="ECO:0000313" key="1">
    <source>
        <dbReference type="EMBL" id="MBO1623945.1"/>
    </source>
</evidence>
<protein>
    <submittedName>
        <fullName evidence="1">DUF4359 domain-containing protein</fullName>
    </submittedName>
</protein>
<keyword evidence="2" id="KW-1185">Reference proteome</keyword>
<proteinExistence type="predicted"/>
<evidence type="ECO:0000313" key="2">
    <source>
        <dbReference type="Proteomes" id="UP000677611"/>
    </source>
</evidence>
<dbReference type="InterPro" id="IPR025578">
    <property type="entry name" value="DUF4359"/>
</dbReference>
<dbReference type="EMBL" id="JAGDQJ010000004">
    <property type="protein sequence ID" value="MBO1623945.1"/>
    <property type="molecule type" value="Genomic_DNA"/>
</dbReference>
<sequence>MKRKYIIIMALVVLLFVYLASSNPSKGEYTEWAAKQFMNRNDISKKLAEVEKEDPDGLVGELATIGKKLAKKYVEPQVDVLINHYTKRSDYIFFSTYTTEFTLGKENYKYVSVGFSHIFIPIEMPKKKDEAAK</sequence>
<dbReference type="Proteomes" id="UP000677611">
    <property type="component" value="Unassembled WGS sequence"/>
</dbReference>
<name>A0ABS3NSV7_9BACI</name>
<reference evidence="1 2" key="1">
    <citation type="submission" date="2021-03" db="EMBL/GenBank/DDBJ databases">
        <title>Identification of novel Bacillus strains.</title>
        <authorList>
            <person name="Xiao Z."/>
            <person name="Li Y."/>
            <person name="Shen J."/>
        </authorList>
    </citation>
    <scope>NUCLEOTIDE SEQUENCE [LARGE SCALE GENOMIC DNA]</scope>
    <source>
        <strain evidence="1 2">SY8</strain>
    </source>
</reference>
<dbReference type="RefSeq" id="WP_026593995.1">
    <property type="nucleotide sequence ID" value="NZ_CP127376.1"/>
</dbReference>
<organism evidence="1 2">
    <name type="scientific">Bacillus arachidis</name>
    <dbReference type="NCBI Taxonomy" id="2819290"/>
    <lineage>
        <taxon>Bacteria</taxon>
        <taxon>Bacillati</taxon>
        <taxon>Bacillota</taxon>
        <taxon>Bacilli</taxon>
        <taxon>Bacillales</taxon>
        <taxon>Bacillaceae</taxon>
        <taxon>Bacillus</taxon>
    </lineage>
</organism>